<dbReference type="InterPro" id="IPR012337">
    <property type="entry name" value="RNaseH-like_sf"/>
</dbReference>
<gene>
    <name evidence="3" type="ORF">CSX02_06855</name>
</gene>
<dbReference type="InterPro" id="IPR001584">
    <property type="entry name" value="Integrase_cat-core"/>
</dbReference>
<dbReference type="SUPFAM" id="SSF53098">
    <property type="entry name" value="Ribonuclease H-like"/>
    <property type="match status" value="1"/>
</dbReference>
<dbReference type="InterPro" id="IPR036397">
    <property type="entry name" value="RNaseH_sf"/>
</dbReference>
<reference evidence="3 4" key="2">
    <citation type="submission" date="2017-10" db="EMBL/GenBank/DDBJ databases">
        <authorList>
            <person name="Banno H."/>
            <person name="Chua N.-H."/>
        </authorList>
    </citation>
    <scope>NUCLEOTIDE SEQUENCE [LARGE SCALE GENOMIC DNA]</scope>
    <source>
        <strain evidence="3 4">JK623</strain>
    </source>
</reference>
<evidence type="ECO:0000313" key="4">
    <source>
        <dbReference type="Proteomes" id="UP000224563"/>
    </source>
</evidence>
<dbReference type="AlphaFoldDB" id="A0A2G3E306"/>
<organism evidence="3 4">
    <name type="scientific">Agathobacter ruminis</name>
    <dbReference type="NCBI Taxonomy" id="1712665"/>
    <lineage>
        <taxon>Bacteria</taxon>
        <taxon>Bacillati</taxon>
        <taxon>Bacillota</taxon>
        <taxon>Clostridia</taxon>
        <taxon>Lachnospirales</taxon>
        <taxon>Lachnospiraceae</taxon>
        <taxon>Agathobacter</taxon>
    </lineage>
</organism>
<comment type="caution">
    <text evidence="3">The sequence shown here is derived from an EMBL/GenBank/DDBJ whole genome shotgun (WGS) entry which is preliminary data.</text>
</comment>
<proteinExistence type="inferred from homology"/>
<dbReference type="GO" id="GO:0015074">
    <property type="term" value="P:DNA integration"/>
    <property type="evidence" value="ECO:0007669"/>
    <property type="project" value="InterPro"/>
</dbReference>
<keyword evidence="4" id="KW-1185">Reference proteome</keyword>
<dbReference type="Gene3D" id="3.30.420.10">
    <property type="entry name" value="Ribonuclease H-like superfamily/Ribonuclease H"/>
    <property type="match status" value="1"/>
</dbReference>
<evidence type="ECO:0000259" key="2">
    <source>
        <dbReference type="PROSITE" id="PS50994"/>
    </source>
</evidence>
<dbReference type="PROSITE" id="PS50994">
    <property type="entry name" value="INTEGRASE"/>
    <property type="match status" value="1"/>
</dbReference>
<protein>
    <submittedName>
        <fullName evidence="3">Transposase</fullName>
    </submittedName>
</protein>
<dbReference type="Pfam" id="PF22483">
    <property type="entry name" value="Mu-transpos_C_2"/>
    <property type="match status" value="1"/>
</dbReference>
<comment type="similarity">
    <text evidence="1">Belongs to the transposase IS21/IS408/IS1162 family.</text>
</comment>
<evidence type="ECO:0000313" key="3">
    <source>
        <dbReference type="EMBL" id="PHU37629.1"/>
    </source>
</evidence>
<name>A0A2G3E306_9FIRM</name>
<feature type="domain" description="Integrase catalytic" evidence="2">
    <location>
        <begin position="49"/>
        <end position="242"/>
    </location>
</feature>
<reference evidence="3 4" key="1">
    <citation type="submission" date="2017-10" db="EMBL/GenBank/DDBJ databases">
        <title>Resolving the taxonomy of Roseburia spp., Eubacterium rectale and Agathobacter spp. through phylogenomic analysis.</title>
        <authorList>
            <person name="Sheridan P.O."/>
            <person name="Walker A.W."/>
            <person name="Duncan S.H."/>
            <person name="Scott K.P."/>
            <person name="Toole P.W.O."/>
            <person name="Luis P."/>
            <person name="Flint H.J."/>
        </authorList>
    </citation>
    <scope>NUCLEOTIDE SEQUENCE [LARGE SCALE GENOMIC DNA]</scope>
    <source>
        <strain evidence="3 4">JK623</strain>
    </source>
</reference>
<dbReference type="EMBL" id="PDYG01000037">
    <property type="protein sequence ID" value="PHU37629.1"/>
    <property type="molecule type" value="Genomic_DNA"/>
</dbReference>
<dbReference type="PANTHER" id="PTHR35004">
    <property type="entry name" value="TRANSPOSASE RV3428C-RELATED"/>
    <property type="match status" value="1"/>
</dbReference>
<evidence type="ECO:0000256" key="1">
    <source>
        <dbReference type="ARBA" id="ARBA00009277"/>
    </source>
</evidence>
<dbReference type="InterPro" id="IPR054353">
    <property type="entry name" value="IstA-like_C"/>
</dbReference>
<dbReference type="PANTHER" id="PTHR35004:SF7">
    <property type="entry name" value="INTEGRASE PROTEIN"/>
    <property type="match status" value="1"/>
</dbReference>
<dbReference type="Proteomes" id="UP000224563">
    <property type="component" value="Unassembled WGS sequence"/>
</dbReference>
<accession>A0A2G3E306</accession>
<dbReference type="GO" id="GO:0003676">
    <property type="term" value="F:nucleic acid binding"/>
    <property type="evidence" value="ECO:0007669"/>
    <property type="project" value="InterPro"/>
</dbReference>
<sequence length="395" mass="44909">MAEDDAEHLKKQSHTAKRIYDRLVEETGFSGGESTVRAKVHELKNVAPKAFIPLQFDVGEAMQVDWGEAQVYFSGKKTKIYIFCARLCYSCRPFVYAYHKQNEESFLDAFVRIFDAMNGVPKKVIFDNGRVAVKEGFGKHAKAQEGYTHLSAHYSFKAVFCNPAEGHEKGLVEGLVGWARRNILVPVPKVANITELNELLVKRCLVYENHSIKGKPATVGEMYLTEKSLLQKLPGCRFETAKCANVRVNAFSTVKFKTNNYSVPVKYTGRIVGVKGYPESVEVFYNGELIAKHTRCFGHNQSIYTLEHYMPLLDTRRRAILDAAPVKQNVPKEVLEELRKNSNNYSRMVEILHDFVEPNKTDIKDPVKIISVDLSQYDRLCLGREVNSYEHALSR</sequence>
<dbReference type="NCBIfam" id="NF033546">
    <property type="entry name" value="transpos_IS21"/>
    <property type="match status" value="1"/>
</dbReference>